<comment type="caution">
    <text evidence="2">Lacks conserved residue(s) required for the propagation of feature annotation.</text>
</comment>
<keyword evidence="2" id="KW-0768">Sushi</keyword>
<sequence>MESFDSQTIKFRCFEYYKHESGDLVWTCLPNGTWSGALPCCSPLSKKNKWILMSQIVLSSLFIAVLALTIDFILWRLRKQRAREEKKRFDDEEEQEKLGVDHKSFPGVHSSQTGFWSSSVDTEAAKLKPQLRDRRSTKHGKSTQMSFTKAMLYPHTHSFKRLSQTSRTTREGESGSSSNRQSDHSVVSFLAIGSNPSGKAPTMISTDSKATERPSNIINFAMKERGSTMSKFGSRSA</sequence>
<accession>A0AAE1E2Y0</accession>
<keyword evidence="4" id="KW-0812">Transmembrane</keyword>
<feature type="transmembrane region" description="Helical" evidence="4">
    <location>
        <begin position="52"/>
        <end position="77"/>
    </location>
</feature>
<feature type="region of interest" description="Disordered" evidence="3">
    <location>
        <begin position="158"/>
        <end position="215"/>
    </location>
</feature>
<keyword evidence="7" id="KW-1185">Reference proteome</keyword>
<dbReference type="Gene3D" id="2.10.70.10">
    <property type="entry name" value="Complement Module, domain 1"/>
    <property type="match status" value="1"/>
</dbReference>
<evidence type="ECO:0000256" key="2">
    <source>
        <dbReference type="PROSITE-ProRule" id="PRU00302"/>
    </source>
</evidence>
<name>A0AAE1E2Y0_9GAST</name>
<organism evidence="6 7">
    <name type="scientific">Elysia crispata</name>
    <name type="common">lettuce slug</name>
    <dbReference type="NCBI Taxonomy" id="231223"/>
    <lineage>
        <taxon>Eukaryota</taxon>
        <taxon>Metazoa</taxon>
        <taxon>Spiralia</taxon>
        <taxon>Lophotrochozoa</taxon>
        <taxon>Mollusca</taxon>
        <taxon>Gastropoda</taxon>
        <taxon>Heterobranchia</taxon>
        <taxon>Euthyneura</taxon>
        <taxon>Panpulmonata</taxon>
        <taxon>Sacoglossa</taxon>
        <taxon>Placobranchoidea</taxon>
        <taxon>Plakobranchidae</taxon>
        <taxon>Elysia</taxon>
    </lineage>
</organism>
<feature type="domain" description="Sushi" evidence="5">
    <location>
        <begin position="1"/>
        <end position="43"/>
    </location>
</feature>
<gene>
    <name evidence="6" type="ORF">RRG08_055299</name>
</gene>
<dbReference type="InterPro" id="IPR035976">
    <property type="entry name" value="Sushi/SCR/CCP_sf"/>
</dbReference>
<keyword evidence="1" id="KW-1015">Disulfide bond</keyword>
<feature type="compositionally biased region" description="Polar residues" evidence="3">
    <location>
        <begin position="203"/>
        <end position="215"/>
    </location>
</feature>
<evidence type="ECO:0000256" key="4">
    <source>
        <dbReference type="SAM" id="Phobius"/>
    </source>
</evidence>
<dbReference type="PROSITE" id="PS50923">
    <property type="entry name" value="SUSHI"/>
    <property type="match status" value="1"/>
</dbReference>
<evidence type="ECO:0000313" key="6">
    <source>
        <dbReference type="EMBL" id="KAK3792032.1"/>
    </source>
</evidence>
<dbReference type="Proteomes" id="UP001283361">
    <property type="component" value="Unassembled WGS sequence"/>
</dbReference>
<dbReference type="CDD" id="cd00033">
    <property type="entry name" value="CCP"/>
    <property type="match status" value="1"/>
</dbReference>
<proteinExistence type="predicted"/>
<dbReference type="InterPro" id="IPR000436">
    <property type="entry name" value="Sushi_SCR_CCP_dom"/>
</dbReference>
<dbReference type="AlphaFoldDB" id="A0AAE1E2Y0"/>
<evidence type="ECO:0000313" key="7">
    <source>
        <dbReference type="Proteomes" id="UP001283361"/>
    </source>
</evidence>
<protein>
    <recommendedName>
        <fullName evidence="5">Sushi domain-containing protein</fullName>
    </recommendedName>
</protein>
<dbReference type="EMBL" id="JAWDGP010001389">
    <property type="protein sequence ID" value="KAK3792032.1"/>
    <property type="molecule type" value="Genomic_DNA"/>
</dbReference>
<keyword evidence="4" id="KW-0472">Membrane</keyword>
<keyword evidence="4" id="KW-1133">Transmembrane helix</keyword>
<comment type="caution">
    <text evidence="6">The sequence shown here is derived from an EMBL/GenBank/DDBJ whole genome shotgun (WGS) entry which is preliminary data.</text>
</comment>
<evidence type="ECO:0000256" key="1">
    <source>
        <dbReference type="ARBA" id="ARBA00023157"/>
    </source>
</evidence>
<evidence type="ECO:0000256" key="3">
    <source>
        <dbReference type="SAM" id="MobiDB-lite"/>
    </source>
</evidence>
<dbReference type="SUPFAM" id="SSF57535">
    <property type="entry name" value="Complement control module/SCR domain"/>
    <property type="match status" value="1"/>
</dbReference>
<dbReference type="Pfam" id="PF00084">
    <property type="entry name" value="Sushi"/>
    <property type="match status" value="1"/>
</dbReference>
<evidence type="ECO:0000259" key="5">
    <source>
        <dbReference type="PROSITE" id="PS50923"/>
    </source>
</evidence>
<reference evidence="6" key="1">
    <citation type="journal article" date="2023" name="G3 (Bethesda)">
        <title>A reference genome for the long-term kleptoplast-retaining sea slug Elysia crispata morphotype clarki.</title>
        <authorList>
            <person name="Eastman K.E."/>
            <person name="Pendleton A.L."/>
            <person name="Shaikh M.A."/>
            <person name="Suttiyut T."/>
            <person name="Ogas R."/>
            <person name="Tomko P."/>
            <person name="Gavelis G."/>
            <person name="Widhalm J.R."/>
            <person name="Wisecaver J.H."/>
        </authorList>
    </citation>
    <scope>NUCLEOTIDE SEQUENCE</scope>
    <source>
        <strain evidence="6">ECLA1</strain>
    </source>
</reference>